<sequence length="215" mass="24541">MQKEYTRSEVEMFRELHPGSFEHCVAGEGDSLELEWQRVSLLPLIMRNADVSTSLLLVVHKRTRRIESFGRKNHSVIPPSPRNVSLARYFMNVPNLHWGWVQKLPSPFTLPASRQTDFSERALPLFPSSLWRKIPQNHRNCICCILFGAREHGEGGAMKDVEFAISFGYRSGFINGEDFCSIPERGVKKDSKGLSNLIKNSILLFARENPRGVEN</sequence>
<dbReference type="AlphaFoldDB" id="A0AAV4V2N8"/>
<gene>
    <name evidence="1" type="ORF">CEXT_497091</name>
</gene>
<dbReference type="EMBL" id="BPLR01013854">
    <property type="protein sequence ID" value="GIY64268.1"/>
    <property type="molecule type" value="Genomic_DNA"/>
</dbReference>
<protein>
    <submittedName>
        <fullName evidence="1">Uncharacterized protein</fullName>
    </submittedName>
</protein>
<dbReference type="Proteomes" id="UP001054945">
    <property type="component" value="Unassembled WGS sequence"/>
</dbReference>
<comment type="caution">
    <text evidence="1">The sequence shown here is derived from an EMBL/GenBank/DDBJ whole genome shotgun (WGS) entry which is preliminary data.</text>
</comment>
<proteinExistence type="predicted"/>
<evidence type="ECO:0000313" key="1">
    <source>
        <dbReference type="EMBL" id="GIY64268.1"/>
    </source>
</evidence>
<accession>A0AAV4V2N8</accession>
<organism evidence="1 2">
    <name type="scientific">Caerostris extrusa</name>
    <name type="common">Bark spider</name>
    <name type="synonym">Caerostris bankana</name>
    <dbReference type="NCBI Taxonomy" id="172846"/>
    <lineage>
        <taxon>Eukaryota</taxon>
        <taxon>Metazoa</taxon>
        <taxon>Ecdysozoa</taxon>
        <taxon>Arthropoda</taxon>
        <taxon>Chelicerata</taxon>
        <taxon>Arachnida</taxon>
        <taxon>Araneae</taxon>
        <taxon>Araneomorphae</taxon>
        <taxon>Entelegynae</taxon>
        <taxon>Araneoidea</taxon>
        <taxon>Araneidae</taxon>
        <taxon>Caerostris</taxon>
    </lineage>
</organism>
<name>A0AAV4V2N8_CAEEX</name>
<reference evidence="1 2" key="1">
    <citation type="submission" date="2021-06" db="EMBL/GenBank/DDBJ databases">
        <title>Caerostris extrusa draft genome.</title>
        <authorList>
            <person name="Kono N."/>
            <person name="Arakawa K."/>
        </authorList>
    </citation>
    <scope>NUCLEOTIDE SEQUENCE [LARGE SCALE GENOMIC DNA]</scope>
</reference>
<evidence type="ECO:0000313" key="2">
    <source>
        <dbReference type="Proteomes" id="UP001054945"/>
    </source>
</evidence>
<keyword evidence="2" id="KW-1185">Reference proteome</keyword>